<comment type="caution">
    <text evidence="1">The sequence shown here is derived from an EMBL/GenBank/DDBJ whole genome shotgun (WGS) entry which is preliminary data.</text>
</comment>
<evidence type="ECO:0000313" key="1">
    <source>
        <dbReference type="EMBL" id="CAG8512086.1"/>
    </source>
</evidence>
<organism evidence="1 2">
    <name type="scientific">Acaulospora colombiana</name>
    <dbReference type="NCBI Taxonomy" id="27376"/>
    <lineage>
        <taxon>Eukaryota</taxon>
        <taxon>Fungi</taxon>
        <taxon>Fungi incertae sedis</taxon>
        <taxon>Mucoromycota</taxon>
        <taxon>Glomeromycotina</taxon>
        <taxon>Glomeromycetes</taxon>
        <taxon>Diversisporales</taxon>
        <taxon>Acaulosporaceae</taxon>
        <taxon>Acaulospora</taxon>
    </lineage>
</organism>
<accession>A0ACA9L7K5</accession>
<keyword evidence="2" id="KW-1185">Reference proteome</keyword>
<reference evidence="1" key="1">
    <citation type="submission" date="2021-06" db="EMBL/GenBank/DDBJ databases">
        <authorList>
            <person name="Kallberg Y."/>
            <person name="Tangrot J."/>
            <person name="Rosling A."/>
        </authorList>
    </citation>
    <scope>NUCLEOTIDE SEQUENCE</scope>
    <source>
        <strain evidence="1">CL356</strain>
    </source>
</reference>
<name>A0ACA9L7K5_9GLOM</name>
<protein>
    <submittedName>
        <fullName evidence="1">17097_t:CDS:1</fullName>
    </submittedName>
</protein>
<feature type="non-terminal residue" evidence="1">
    <location>
        <position position="1"/>
    </location>
</feature>
<dbReference type="EMBL" id="CAJVPT010004757">
    <property type="protein sequence ID" value="CAG8512086.1"/>
    <property type="molecule type" value="Genomic_DNA"/>
</dbReference>
<sequence length="721" mass="78770">TGSFRTAGTAEDPVIEGLRPFVYDDTGKLVRRSLRRNIATNNFRSKPSKKSGNSKKQCMVGTSNAINGGECSTTTTTPHASSDDPIIIDEQEDNVDEQDNIDEHEDNIDDQDTSMLSFSGDYADDCAASVNLSIPDETAFTIDSNAVDHVDSLSEDFVDPDESANIANNDRPTVQINLPYIGGTSSSTNLVADDPINIVNFEKPSNSMNLSYNGGSVDTTNMYNLGNSSSSNVPGVNNCINSLNAIAANDAVLTGVQSDDSASSDELMLFNRINEHCAKDCRVVIEPNSLISSNGIAVSSSSNSCSYNNNNRSTNFAPIQQFALPASNLSLRENQSSAVPRPYNSVLPQGGNSIKSSVNRGIQTVWSSTVNPRDDTTRSSVTRLVSQRGEPVSFRTMISTTTQRRNENRSSAQQIYKTATNLSAASANPTSTSMKSSVNPSSNFSNGNFSSNDFQSGDEERIATGYVNDSTSFRGPTNIDTHQFSSNQDNPWGGVDVSATPEVRVVSWIRTIRKNNVPVNATYYHQTHPQLSSYCGTSNSQHKRMSIAYLCSNEVLEYTGSPNAPSSQEVLPIQKGKAKDNKSGKNRAESPVYRRNFRPGTVWRVGTTSPPGLHRYVHMNPLKRLFDNPNLRLEKLRCFKPGWNSEKLVIVGGNIKYQGTWYPFDHAKRVVEEVVGTSTAGFHPVFGFSDRGTPVASSSKRRHDIEDFEDGVAEINKRLRI</sequence>
<evidence type="ECO:0000313" key="2">
    <source>
        <dbReference type="Proteomes" id="UP000789525"/>
    </source>
</evidence>
<gene>
    <name evidence="1" type="ORF">ACOLOM_LOCUS3266</name>
</gene>
<dbReference type="Proteomes" id="UP000789525">
    <property type="component" value="Unassembled WGS sequence"/>
</dbReference>
<proteinExistence type="predicted"/>